<reference evidence="4 5" key="1">
    <citation type="submission" date="2020-04" db="EMBL/GenBank/DDBJ databases">
        <title>Complete genome of a Psychrophilic, Marine, Gas Vacuolate Bacterium Polaromonas vacuolata KCTC 22033T.</title>
        <authorList>
            <person name="Hwang K."/>
            <person name="Kim K.M."/>
        </authorList>
    </citation>
    <scope>NUCLEOTIDE SEQUENCE [LARGE SCALE GENOMIC DNA]</scope>
    <source>
        <strain evidence="4 5">KCTC 22033</strain>
    </source>
</reference>
<proteinExistence type="predicted"/>
<keyword evidence="5" id="KW-1185">Reference proteome</keyword>
<keyword evidence="1" id="KW-1133">Transmembrane helix</keyword>
<organism evidence="4 5">
    <name type="scientific">Polaromonas vacuolata</name>
    <dbReference type="NCBI Taxonomy" id="37448"/>
    <lineage>
        <taxon>Bacteria</taxon>
        <taxon>Pseudomonadati</taxon>
        <taxon>Pseudomonadota</taxon>
        <taxon>Betaproteobacteria</taxon>
        <taxon>Burkholderiales</taxon>
        <taxon>Comamonadaceae</taxon>
        <taxon>Polaromonas</taxon>
    </lineage>
</organism>
<evidence type="ECO:0000256" key="1">
    <source>
        <dbReference type="SAM" id="Phobius"/>
    </source>
</evidence>
<dbReference type="KEGG" id="pvac:HC248_01122"/>
<keyword evidence="1" id="KW-0812">Transmembrane</keyword>
<evidence type="ECO:0000259" key="2">
    <source>
        <dbReference type="Pfam" id="PF13681"/>
    </source>
</evidence>
<dbReference type="InterPro" id="IPR025746">
    <property type="entry name" value="PilX_N_dom"/>
</dbReference>
<dbReference type="Pfam" id="PF14341">
    <property type="entry name" value="PilX_N"/>
    <property type="match status" value="1"/>
</dbReference>
<dbReference type="AlphaFoldDB" id="A0A6H2H7J4"/>
<feature type="transmembrane region" description="Helical" evidence="1">
    <location>
        <begin position="25"/>
        <end position="44"/>
    </location>
</feature>
<dbReference type="Proteomes" id="UP000502041">
    <property type="component" value="Chromosome"/>
</dbReference>
<keyword evidence="1" id="KW-0472">Membrane</keyword>
<evidence type="ECO:0000313" key="4">
    <source>
        <dbReference type="EMBL" id="QJC55839.1"/>
    </source>
</evidence>
<dbReference type="Pfam" id="PF13681">
    <property type="entry name" value="PilX"/>
    <property type="match status" value="1"/>
</dbReference>
<feature type="domain" description="Type 4 fimbrial biogenesis protein PilX N-terminal" evidence="3">
    <location>
        <begin position="25"/>
        <end position="74"/>
    </location>
</feature>
<sequence length="231" mass="25282">MQAFKPTTAGQKSAKSWARLTGQHGAALVVVLLFMLAMTVMALWSANSVSLSERLARQQLDAQVAHEAAEAALRDGEFDLLLTNGAIRPGAYCARGDARPISESIAQFNANCSQGQCAINPARYESSDYKLASASNTELSEPWWPASKGGQWNDNLGSKPARLAENCNFSGGVPFGTYTGRPKIIGVSRQSEYLIEYFRLGQNNYFRINARGFGRSPNTEIVLQSYFQPFE</sequence>
<gene>
    <name evidence="4" type="ORF">HC248_01122</name>
</gene>
<dbReference type="RefSeq" id="WP_168921639.1">
    <property type="nucleotide sequence ID" value="NZ_CP051461.1"/>
</dbReference>
<evidence type="ECO:0000259" key="3">
    <source>
        <dbReference type="Pfam" id="PF14341"/>
    </source>
</evidence>
<evidence type="ECO:0008006" key="6">
    <source>
        <dbReference type="Google" id="ProtNLM"/>
    </source>
</evidence>
<feature type="domain" description="PilX/PilW C-terminal" evidence="2">
    <location>
        <begin position="140"/>
        <end position="228"/>
    </location>
</feature>
<dbReference type="InterPro" id="IPR025205">
    <property type="entry name" value="PilX/PilW_C"/>
</dbReference>
<dbReference type="EMBL" id="CP051461">
    <property type="protein sequence ID" value="QJC55839.1"/>
    <property type="molecule type" value="Genomic_DNA"/>
</dbReference>
<evidence type="ECO:0000313" key="5">
    <source>
        <dbReference type="Proteomes" id="UP000502041"/>
    </source>
</evidence>
<name>A0A6H2H7J4_9BURK</name>
<accession>A0A6H2H7J4</accession>
<protein>
    <recommendedName>
        <fullName evidence="6">Type 4 fimbrial biogenesis protein PilX N-terminal domain-containing protein</fullName>
    </recommendedName>
</protein>